<reference evidence="1 2" key="1">
    <citation type="submission" date="2013-11" db="EMBL/GenBank/DDBJ databases">
        <title>Comparative genomics of Ignicoccus.</title>
        <authorList>
            <person name="Podar M."/>
        </authorList>
    </citation>
    <scope>NUCLEOTIDE SEQUENCE [LARGE SCALE GENOMIC DNA]</scope>
    <source>
        <strain evidence="1 2">DSM 13165</strain>
    </source>
</reference>
<dbReference type="RefSeq" id="WP_075050531.1">
    <property type="nucleotide sequence ID" value="NZ_CP006867.1"/>
</dbReference>
<dbReference type="Proteomes" id="UP000060778">
    <property type="component" value="Chromosome"/>
</dbReference>
<gene>
    <name evidence="1" type="ORF">EYM_07895</name>
</gene>
<proteinExistence type="predicted"/>
<accession>A0A0U3EBX4</accession>
<keyword evidence="2" id="KW-1185">Reference proteome</keyword>
<dbReference type="OrthoDB" id="65245at2157"/>
<evidence type="ECO:0000313" key="2">
    <source>
        <dbReference type="Proteomes" id="UP000060778"/>
    </source>
</evidence>
<sequence length="189" mass="20934">MTPTGSSFQHEVEIQREADTLSHEHVCIDSALVNAVILAYQKVLYKVLGSSAIAYTQILISELGDLLSKLLESKLINNLEESLDGHDGTLGPSLTNILKKLGVAKEAKVVKESDKEIVIEIHGSVFDPAYKILKQEGIPITLSPEAFLIASLIRTWLRRRGTGDERVDVRCELQDGVLRIRVKRIGNLH</sequence>
<protein>
    <submittedName>
        <fullName evidence="1">Uncharacterized protein</fullName>
    </submittedName>
</protein>
<dbReference type="AlphaFoldDB" id="A0A0U3EBX4"/>
<name>A0A0U3EBX4_9CREN</name>
<organism evidence="1 2">
    <name type="scientific">Ignicoccus islandicus DSM 13165</name>
    <dbReference type="NCBI Taxonomy" id="940295"/>
    <lineage>
        <taxon>Archaea</taxon>
        <taxon>Thermoproteota</taxon>
        <taxon>Thermoprotei</taxon>
        <taxon>Desulfurococcales</taxon>
        <taxon>Desulfurococcaceae</taxon>
        <taxon>Ignicoccus</taxon>
    </lineage>
</organism>
<dbReference type="KEGG" id="iis:EYM_07895"/>
<dbReference type="STRING" id="940295.EYM_07895"/>
<evidence type="ECO:0000313" key="1">
    <source>
        <dbReference type="EMBL" id="ALU12830.1"/>
    </source>
</evidence>
<dbReference type="EMBL" id="CP006867">
    <property type="protein sequence ID" value="ALU12830.1"/>
    <property type="molecule type" value="Genomic_DNA"/>
</dbReference>
<dbReference type="GeneID" id="30680951"/>